<dbReference type="EMBL" id="JAPQKH010000006">
    <property type="protein sequence ID" value="KAJ5094814.1"/>
    <property type="molecule type" value="Genomic_DNA"/>
</dbReference>
<dbReference type="GO" id="GO:0005634">
    <property type="term" value="C:nucleus"/>
    <property type="evidence" value="ECO:0007669"/>
    <property type="project" value="TreeGrafter"/>
</dbReference>
<evidence type="ECO:0000313" key="6">
    <source>
        <dbReference type="Proteomes" id="UP001149165"/>
    </source>
</evidence>
<dbReference type="InterPro" id="IPR051127">
    <property type="entry name" value="Fungal_SecMet_Regulators"/>
</dbReference>
<organism evidence="5 6">
    <name type="scientific">Penicillium angulare</name>
    <dbReference type="NCBI Taxonomy" id="116970"/>
    <lineage>
        <taxon>Eukaryota</taxon>
        <taxon>Fungi</taxon>
        <taxon>Dikarya</taxon>
        <taxon>Ascomycota</taxon>
        <taxon>Pezizomycotina</taxon>
        <taxon>Eurotiomycetes</taxon>
        <taxon>Eurotiomycetidae</taxon>
        <taxon>Eurotiales</taxon>
        <taxon>Aspergillaceae</taxon>
        <taxon>Penicillium</taxon>
    </lineage>
</organism>
<sequence>MKGPLDQDDGVDGMGAVALKEGAEEEEFFGTVPFIIDNCLSSNVLKGASSNVAFLRFIIDAVGHPLDPDDNLTLASVQASTESNQLNDGHFLRRPPCIGSLTETRERARVDPFALPIQVEADGLLHLYFTTVNLMIPCLHEGSFKDIYKTLRIDGIRSVRRSWLGTLNVVFAITTNVMTATSPNIERTTRASMYFERAMELVKSDILGRPSLEMGIAIFSTSEVQHTLTY</sequence>
<dbReference type="OrthoDB" id="3364175at2759"/>
<protein>
    <submittedName>
        <fullName evidence="5">Zn(II)2Cys6 transcription factor</fullName>
    </submittedName>
</protein>
<dbReference type="AlphaFoldDB" id="A0A9W9K6F6"/>
<evidence type="ECO:0000256" key="2">
    <source>
        <dbReference type="ARBA" id="ARBA00023125"/>
    </source>
</evidence>
<dbReference type="PANTHER" id="PTHR47424">
    <property type="entry name" value="REGULATORY PROTEIN GAL4"/>
    <property type="match status" value="1"/>
</dbReference>
<accession>A0A9W9K6F6</accession>
<dbReference type="PANTHER" id="PTHR47424:SF3">
    <property type="entry name" value="REGULATORY PROTEIN GAL4"/>
    <property type="match status" value="1"/>
</dbReference>
<reference evidence="5" key="1">
    <citation type="submission" date="2022-11" db="EMBL/GenBank/DDBJ databases">
        <authorList>
            <person name="Petersen C."/>
        </authorList>
    </citation>
    <scope>NUCLEOTIDE SEQUENCE</scope>
    <source>
        <strain evidence="5">IBT 30069</strain>
    </source>
</reference>
<keyword evidence="4" id="KW-0539">Nucleus</keyword>
<dbReference type="GO" id="GO:0000981">
    <property type="term" value="F:DNA-binding transcription factor activity, RNA polymerase II-specific"/>
    <property type="evidence" value="ECO:0007669"/>
    <property type="project" value="TreeGrafter"/>
</dbReference>
<proteinExistence type="predicted"/>
<keyword evidence="3" id="KW-0804">Transcription</keyword>
<dbReference type="GO" id="GO:0000978">
    <property type="term" value="F:RNA polymerase II cis-regulatory region sequence-specific DNA binding"/>
    <property type="evidence" value="ECO:0007669"/>
    <property type="project" value="TreeGrafter"/>
</dbReference>
<evidence type="ECO:0000256" key="1">
    <source>
        <dbReference type="ARBA" id="ARBA00023015"/>
    </source>
</evidence>
<evidence type="ECO:0000256" key="4">
    <source>
        <dbReference type="ARBA" id="ARBA00023242"/>
    </source>
</evidence>
<comment type="caution">
    <text evidence="5">The sequence shown here is derived from an EMBL/GenBank/DDBJ whole genome shotgun (WGS) entry which is preliminary data.</text>
</comment>
<name>A0A9W9K6F6_9EURO</name>
<evidence type="ECO:0000313" key="5">
    <source>
        <dbReference type="EMBL" id="KAJ5094814.1"/>
    </source>
</evidence>
<keyword evidence="6" id="KW-1185">Reference proteome</keyword>
<dbReference type="Proteomes" id="UP001149165">
    <property type="component" value="Unassembled WGS sequence"/>
</dbReference>
<keyword evidence="1" id="KW-0805">Transcription regulation</keyword>
<keyword evidence="2" id="KW-0238">DNA-binding</keyword>
<gene>
    <name evidence="5" type="ORF">N7456_010675</name>
</gene>
<reference evidence="5" key="2">
    <citation type="journal article" date="2023" name="IMA Fungus">
        <title>Comparative genomic study of the Penicillium genus elucidates a diverse pangenome and 15 lateral gene transfer events.</title>
        <authorList>
            <person name="Petersen C."/>
            <person name="Sorensen T."/>
            <person name="Nielsen M.R."/>
            <person name="Sondergaard T.E."/>
            <person name="Sorensen J.L."/>
            <person name="Fitzpatrick D.A."/>
            <person name="Frisvad J.C."/>
            <person name="Nielsen K.L."/>
        </authorList>
    </citation>
    <scope>NUCLEOTIDE SEQUENCE</scope>
    <source>
        <strain evidence="5">IBT 30069</strain>
    </source>
</reference>
<dbReference type="GO" id="GO:0000435">
    <property type="term" value="P:positive regulation of transcription from RNA polymerase II promoter by galactose"/>
    <property type="evidence" value="ECO:0007669"/>
    <property type="project" value="TreeGrafter"/>
</dbReference>
<dbReference type="CDD" id="cd12148">
    <property type="entry name" value="fungal_TF_MHR"/>
    <property type="match status" value="1"/>
</dbReference>
<evidence type="ECO:0000256" key="3">
    <source>
        <dbReference type="ARBA" id="ARBA00023163"/>
    </source>
</evidence>